<feature type="domain" description="HTH tetR-type" evidence="5">
    <location>
        <begin position="24"/>
        <end position="84"/>
    </location>
</feature>
<dbReference type="SUPFAM" id="SSF46689">
    <property type="entry name" value="Homeodomain-like"/>
    <property type="match status" value="1"/>
</dbReference>
<dbReference type="OrthoDB" id="4823039at2"/>
<dbReference type="InterPro" id="IPR001647">
    <property type="entry name" value="HTH_TetR"/>
</dbReference>
<dbReference type="GO" id="GO:0003700">
    <property type="term" value="F:DNA-binding transcription factor activity"/>
    <property type="evidence" value="ECO:0007669"/>
    <property type="project" value="TreeGrafter"/>
</dbReference>
<proteinExistence type="predicted"/>
<dbReference type="AlphaFoldDB" id="A0A2K3V1V1"/>
<reference evidence="6 7" key="1">
    <citation type="submission" date="2018-01" db="EMBL/GenBank/DDBJ databases">
        <title>Deinococcus koreensis sp. nov., a radiation-resistant bacterium isolated from river water.</title>
        <authorList>
            <person name="Choi A."/>
        </authorList>
    </citation>
    <scope>NUCLEOTIDE SEQUENCE [LARGE SCALE GENOMIC DNA]</scope>
    <source>
        <strain evidence="6 7">SJW1-2</strain>
    </source>
</reference>
<keyword evidence="7" id="KW-1185">Reference proteome</keyword>
<dbReference type="PROSITE" id="PS50977">
    <property type="entry name" value="HTH_TETR_2"/>
    <property type="match status" value="1"/>
</dbReference>
<evidence type="ECO:0000313" key="6">
    <source>
        <dbReference type="EMBL" id="PNY82758.1"/>
    </source>
</evidence>
<dbReference type="GO" id="GO:0000976">
    <property type="term" value="F:transcription cis-regulatory region binding"/>
    <property type="evidence" value="ECO:0007669"/>
    <property type="project" value="TreeGrafter"/>
</dbReference>
<dbReference type="Proteomes" id="UP000236379">
    <property type="component" value="Unassembled WGS sequence"/>
</dbReference>
<dbReference type="Pfam" id="PF00440">
    <property type="entry name" value="TetR_N"/>
    <property type="match status" value="1"/>
</dbReference>
<accession>A0A2K3V1V1</accession>
<organism evidence="6 7">
    <name type="scientific">Deinococcus koreensis</name>
    <dbReference type="NCBI Taxonomy" id="2054903"/>
    <lineage>
        <taxon>Bacteria</taxon>
        <taxon>Thermotogati</taxon>
        <taxon>Deinococcota</taxon>
        <taxon>Deinococci</taxon>
        <taxon>Deinococcales</taxon>
        <taxon>Deinococcaceae</taxon>
        <taxon>Deinococcus</taxon>
    </lineage>
</organism>
<evidence type="ECO:0000256" key="2">
    <source>
        <dbReference type="ARBA" id="ARBA00023125"/>
    </source>
</evidence>
<evidence type="ECO:0000259" key="5">
    <source>
        <dbReference type="PROSITE" id="PS50977"/>
    </source>
</evidence>
<name>A0A2K3V1V1_9DEIO</name>
<dbReference type="InterPro" id="IPR009057">
    <property type="entry name" value="Homeodomain-like_sf"/>
</dbReference>
<dbReference type="PANTHER" id="PTHR30055:SF234">
    <property type="entry name" value="HTH-TYPE TRANSCRIPTIONAL REGULATOR BETI"/>
    <property type="match status" value="1"/>
</dbReference>
<sequence length="208" mass="22958">MVILLLMPDSNATFPLTHRQRQARATRELIVQAATDLFLEGGYSTTTMDAIAARAGVAVSTVYNAFTNKRGILKAIREGWHQTSGQRDLYRLAGQQADPARRLELAAQATRRQWESGARMMAVYSVAAASDPEAAAELREALAGRRSTVGATIRSWAGDFRMPPERAAALYLALTRAEVYLELVAEQGWTPAEYEAWLASLLKSQFLR</sequence>
<feature type="DNA-binding region" description="H-T-H motif" evidence="4">
    <location>
        <begin position="47"/>
        <end position="66"/>
    </location>
</feature>
<dbReference type="Gene3D" id="1.10.357.10">
    <property type="entry name" value="Tetracycline Repressor, domain 2"/>
    <property type="match status" value="1"/>
</dbReference>
<evidence type="ECO:0000256" key="3">
    <source>
        <dbReference type="ARBA" id="ARBA00023163"/>
    </source>
</evidence>
<dbReference type="PRINTS" id="PR00455">
    <property type="entry name" value="HTHTETR"/>
</dbReference>
<comment type="caution">
    <text evidence="6">The sequence shown here is derived from an EMBL/GenBank/DDBJ whole genome shotgun (WGS) entry which is preliminary data.</text>
</comment>
<keyword evidence="2 4" id="KW-0238">DNA-binding</keyword>
<evidence type="ECO:0000313" key="7">
    <source>
        <dbReference type="Proteomes" id="UP000236379"/>
    </source>
</evidence>
<gene>
    <name evidence="6" type="ORF">CVO96_16605</name>
</gene>
<dbReference type="PANTHER" id="PTHR30055">
    <property type="entry name" value="HTH-TYPE TRANSCRIPTIONAL REGULATOR RUTR"/>
    <property type="match status" value="1"/>
</dbReference>
<evidence type="ECO:0000256" key="1">
    <source>
        <dbReference type="ARBA" id="ARBA00023015"/>
    </source>
</evidence>
<keyword evidence="1" id="KW-0805">Transcription regulation</keyword>
<keyword evidence="3" id="KW-0804">Transcription</keyword>
<dbReference type="EMBL" id="PPPD01000001">
    <property type="protein sequence ID" value="PNY82758.1"/>
    <property type="molecule type" value="Genomic_DNA"/>
</dbReference>
<dbReference type="InterPro" id="IPR050109">
    <property type="entry name" value="HTH-type_TetR-like_transc_reg"/>
</dbReference>
<evidence type="ECO:0000256" key="4">
    <source>
        <dbReference type="PROSITE-ProRule" id="PRU00335"/>
    </source>
</evidence>
<protein>
    <submittedName>
        <fullName evidence="6">TetR/AcrR family transcriptional regulator</fullName>
    </submittedName>
</protein>